<evidence type="ECO:0000256" key="8">
    <source>
        <dbReference type="PIRNR" id="PIRNR005096"/>
    </source>
</evidence>
<keyword evidence="10" id="KW-1185">Reference proteome</keyword>
<dbReference type="PANTHER" id="PTHR10091:SF0">
    <property type="entry name" value="GALACTOSE MUTAROTASE"/>
    <property type="match status" value="1"/>
</dbReference>
<evidence type="ECO:0000256" key="5">
    <source>
        <dbReference type="ARBA" id="ARBA00022837"/>
    </source>
</evidence>
<dbReference type="Pfam" id="PF01263">
    <property type="entry name" value="Aldose_epim"/>
    <property type="match status" value="1"/>
</dbReference>
<dbReference type="EC" id="5.1.3.3" evidence="8"/>
<evidence type="ECO:0000256" key="4">
    <source>
        <dbReference type="ARBA" id="ARBA00011245"/>
    </source>
</evidence>
<evidence type="ECO:0000256" key="6">
    <source>
        <dbReference type="ARBA" id="ARBA00023235"/>
    </source>
</evidence>
<sequence length="343" mass="38679">MSNIQKDTAKITSFGFTPEGRESFAYTLQNKNKMEVNIIDFGATINAIKIPIENNEFADVVLGFDSVSDYMNSFNIPGAPFMGAVVGRYAGRIKNGTFKLNNEVHQLHKNLGEQHLHGGISNFSNNFWKVISLSENSIILEYISKDLEENFPGEVTVQVTYTLTEENELEITYSAKTTKDTIINLTQHSYFNLEGHESSIQNQELQVVSTKLLDTDGNNVPTGYFLNVANLPFDFTTFKKCPEKIDNSFVIQDHSKAVATLKSTKNKIQMQVFTNQPSVHVYVGGNCSDLIQGKNKTNYHRLSGICFETQNFPDAPNHSHFPNAILRKNETYNQKTSFKFENI</sequence>
<comment type="subunit">
    <text evidence="4">Monomer.</text>
</comment>
<dbReference type="InterPro" id="IPR015443">
    <property type="entry name" value="Aldose_1-epimerase"/>
</dbReference>
<dbReference type="Proteomes" id="UP000800984">
    <property type="component" value="Unassembled WGS sequence"/>
</dbReference>
<keyword evidence="5" id="KW-0106">Calcium</keyword>
<evidence type="ECO:0000256" key="7">
    <source>
        <dbReference type="ARBA" id="ARBA00023277"/>
    </source>
</evidence>
<dbReference type="CDD" id="cd09019">
    <property type="entry name" value="galactose_mutarotase_like"/>
    <property type="match status" value="1"/>
</dbReference>
<comment type="cofactor">
    <cofactor evidence="1">
        <name>Ca(2+)</name>
        <dbReference type="ChEBI" id="CHEBI:29108"/>
    </cofactor>
</comment>
<reference evidence="9 10" key="1">
    <citation type="submission" date="2020-02" db="EMBL/GenBank/DDBJ databases">
        <authorList>
            <person name="Chen W.-M."/>
        </authorList>
    </citation>
    <scope>NUCLEOTIDE SEQUENCE [LARGE SCALE GENOMIC DNA]</scope>
    <source>
        <strain evidence="9 10">KDG-16</strain>
    </source>
</reference>
<protein>
    <recommendedName>
        <fullName evidence="8">Aldose 1-epimerase</fullName>
        <ecNumber evidence="8">5.1.3.3</ecNumber>
    </recommendedName>
</protein>
<comment type="caution">
    <text evidence="9">The sequence shown here is derived from an EMBL/GenBank/DDBJ whole genome shotgun (WGS) entry which is preliminary data.</text>
</comment>
<dbReference type="PANTHER" id="PTHR10091">
    <property type="entry name" value="ALDOSE-1-EPIMERASE"/>
    <property type="match status" value="1"/>
</dbReference>
<dbReference type="Gene3D" id="2.70.98.10">
    <property type="match status" value="1"/>
</dbReference>
<evidence type="ECO:0000256" key="3">
    <source>
        <dbReference type="ARBA" id="ARBA00006206"/>
    </source>
</evidence>
<keyword evidence="7 8" id="KW-0119">Carbohydrate metabolism</keyword>
<gene>
    <name evidence="9" type="ORF">G4D72_06940</name>
</gene>
<dbReference type="InterPro" id="IPR008183">
    <property type="entry name" value="Aldose_1/G6P_1-epimerase"/>
</dbReference>
<dbReference type="RefSeq" id="WP_166076928.1">
    <property type="nucleotide sequence ID" value="NZ_JAAJBT010000003.1"/>
</dbReference>
<dbReference type="NCBIfam" id="NF008277">
    <property type="entry name" value="PRK11055.1"/>
    <property type="match status" value="1"/>
</dbReference>
<comment type="pathway">
    <text evidence="2 8">Carbohydrate metabolism; hexose metabolism.</text>
</comment>
<dbReference type="SUPFAM" id="SSF74650">
    <property type="entry name" value="Galactose mutarotase-like"/>
    <property type="match status" value="1"/>
</dbReference>
<accession>A0ABX0I543</accession>
<dbReference type="InterPro" id="IPR014718">
    <property type="entry name" value="GH-type_carb-bd"/>
</dbReference>
<comment type="catalytic activity">
    <reaction evidence="8">
        <text>alpha-D-glucose = beta-D-glucose</text>
        <dbReference type="Rhea" id="RHEA:10264"/>
        <dbReference type="ChEBI" id="CHEBI:15903"/>
        <dbReference type="ChEBI" id="CHEBI:17925"/>
        <dbReference type="EC" id="5.1.3.3"/>
    </reaction>
</comment>
<dbReference type="PIRSF" id="PIRSF005096">
    <property type="entry name" value="GALM"/>
    <property type="match status" value="1"/>
</dbReference>
<evidence type="ECO:0000313" key="9">
    <source>
        <dbReference type="EMBL" id="NHM01841.1"/>
    </source>
</evidence>
<keyword evidence="6 8" id="KW-0413">Isomerase</keyword>
<proteinExistence type="inferred from homology"/>
<evidence type="ECO:0000256" key="1">
    <source>
        <dbReference type="ARBA" id="ARBA00001913"/>
    </source>
</evidence>
<dbReference type="EMBL" id="JAAJBT010000003">
    <property type="protein sequence ID" value="NHM01841.1"/>
    <property type="molecule type" value="Genomic_DNA"/>
</dbReference>
<comment type="similarity">
    <text evidence="3 8">Belongs to the aldose epimerase family.</text>
</comment>
<evidence type="ECO:0000256" key="2">
    <source>
        <dbReference type="ARBA" id="ARBA00005028"/>
    </source>
</evidence>
<dbReference type="InterPro" id="IPR047215">
    <property type="entry name" value="Galactose_mutarotase-like"/>
</dbReference>
<organism evidence="9 10">
    <name type="scientific">Flavobacterium difficile</name>
    <dbReference type="NCBI Taxonomy" id="2709659"/>
    <lineage>
        <taxon>Bacteria</taxon>
        <taxon>Pseudomonadati</taxon>
        <taxon>Bacteroidota</taxon>
        <taxon>Flavobacteriia</taxon>
        <taxon>Flavobacteriales</taxon>
        <taxon>Flavobacteriaceae</taxon>
        <taxon>Flavobacterium</taxon>
    </lineage>
</organism>
<evidence type="ECO:0000313" key="10">
    <source>
        <dbReference type="Proteomes" id="UP000800984"/>
    </source>
</evidence>
<dbReference type="InterPro" id="IPR011013">
    <property type="entry name" value="Gal_mutarotase_sf_dom"/>
</dbReference>
<name>A0ABX0I543_9FLAO</name>